<dbReference type="EMBL" id="JAADJZ010000002">
    <property type="protein sequence ID" value="KAF2877499.1"/>
    <property type="molecule type" value="Genomic_DNA"/>
</dbReference>
<dbReference type="Pfam" id="PF00400">
    <property type="entry name" value="WD40"/>
    <property type="match status" value="2"/>
</dbReference>
<keyword evidence="3" id="KW-0677">Repeat</keyword>
<keyword evidence="2 6" id="KW-0853">WD repeat</keyword>
<feature type="repeat" description="WD" evidence="6">
    <location>
        <begin position="164"/>
        <end position="195"/>
    </location>
</feature>
<evidence type="ECO:0000256" key="7">
    <source>
        <dbReference type="SAM" id="MobiDB-lite"/>
    </source>
</evidence>
<comment type="caution">
    <text evidence="8">The sequence shown here is derived from an EMBL/GenBank/DDBJ whole genome shotgun (WGS) entry which is preliminary data.</text>
</comment>
<dbReference type="SMART" id="SM00320">
    <property type="entry name" value="WD40"/>
    <property type="match status" value="3"/>
</dbReference>
<sequence>MHSRSDLPSLRSTIRLGGKGSDEKTPWFDVKFYPYNATDPIFAVTGGRNTVICRCVAGKDRSIDILRWFEDDEDVTYNSLEWSRGPTGDPLVCLAGDKYHINVMSVTTGQLVTTLSGHGDCISDLAVSPVDPTILVSAAMDHGLRIWSLDPAHRKQPTAAILYGEGHTQGVLTVAFHRKGKYILSGGMDTKMVLWMIPEALNEHLGTDKPGLIHYPLFVTSEVHTDYVDCVRFYNDMILSRSAKDNKIILWSIDNFDSSHAPPSSPPIPPSTAVHSNQPATVPASSVTGTRSAWGGRFQRLLQFEFPHAEVFYIRFGLFHQWGQHPILVAGDMVSCLHFWDLERIEDDINSEEKDGPAPSAVHALLGGQGAREGSAVSNESSRSGSRSTTTTGAVGKLPGKRRGRQPKEKEVVSRIGNPFKSLKWHKRIEVPRVAFTTRQIAWSLNGQWCVAVGDFGMINVMSRWEHEVPPREEEAARPQ</sequence>
<evidence type="ECO:0000256" key="4">
    <source>
        <dbReference type="ARBA" id="ARBA00023015"/>
    </source>
</evidence>
<proteinExistence type="inferred from homology"/>
<keyword evidence="4" id="KW-0805">Transcription regulation</keyword>
<feature type="region of interest" description="Disordered" evidence="7">
    <location>
        <begin position="261"/>
        <end position="289"/>
    </location>
</feature>
<dbReference type="AlphaFoldDB" id="A0A7C8MH94"/>
<evidence type="ECO:0000313" key="9">
    <source>
        <dbReference type="Proteomes" id="UP000481861"/>
    </source>
</evidence>
<evidence type="ECO:0000256" key="3">
    <source>
        <dbReference type="ARBA" id="ARBA00022737"/>
    </source>
</evidence>
<dbReference type="Gene3D" id="2.130.10.10">
    <property type="entry name" value="YVTN repeat-like/Quinoprotein amine dehydrogenase"/>
    <property type="match status" value="1"/>
</dbReference>
<feature type="repeat" description="WD" evidence="6">
    <location>
        <begin position="115"/>
        <end position="150"/>
    </location>
</feature>
<keyword evidence="5" id="KW-0804">Transcription</keyword>
<keyword evidence="9" id="KW-1185">Reference proteome</keyword>
<evidence type="ECO:0000256" key="2">
    <source>
        <dbReference type="ARBA" id="ARBA00022574"/>
    </source>
</evidence>
<dbReference type="PROSITE" id="PS50294">
    <property type="entry name" value="WD_REPEATS_REGION"/>
    <property type="match status" value="2"/>
</dbReference>
<evidence type="ECO:0000256" key="1">
    <source>
        <dbReference type="ARBA" id="ARBA00008075"/>
    </source>
</evidence>
<reference evidence="8 9" key="1">
    <citation type="submission" date="2020-01" db="EMBL/GenBank/DDBJ databases">
        <authorList>
            <consortium name="DOE Joint Genome Institute"/>
            <person name="Haridas S."/>
            <person name="Albert R."/>
            <person name="Binder M."/>
            <person name="Bloem J."/>
            <person name="Labutti K."/>
            <person name="Salamov A."/>
            <person name="Andreopoulos B."/>
            <person name="Baker S.E."/>
            <person name="Barry K."/>
            <person name="Bills G."/>
            <person name="Bluhm B.H."/>
            <person name="Cannon C."/>
            <person name="Castanera R."/>
            <person name="Culley D.E."/>
            <person name="Daum C."/>
            <person name="Ezra D."/>
            <person name="Gonzalez J.B."/>
            <person name="Henrissat B."/>
            <person name="Kuo A."/>
            <person name="Liang C."/>
            <person name="Lipzen A."/>
            <person name="Lutzoni F."/>
            <person name="Magnuson J."/>
            <person name="Mondo S."/>
            <person name="Nolan M."/>
            <person name="Ohm R."/>
            <person name="Pangilinan J."/>
            <person name="Park H.-J.H."/>
            <person name="Ramirez L."/>
            <person name="Alfaro M."/>
            <person name="Sun H."/>
            <person name="Tritt A."/>
            <person name="Yoshinaga Y."/>
            <person name="Zwiers L.-H.L."/>
            <person name="Turgeon B.G."/>
            <person name="Goodwin S.B."/>
            <person name="Spatafora J.W."/>
            <person name="Crous P.W."/>
            <person name="Grigoriev I.V."/>
        </authorList>
    </citation>
    <scope>NUCLEOTIDE SEQUENCE [LARGE SCALE GENOMIC DNA]</scope>
    <source>
        <strain evidence="8 9">CBS 611.86</strain>
    </source>
</reference>
<dbReference type="Proteomes" id="UP000481861">
    <property type="component" value="Unassembled WGS sequence"/>
</dbReference>
<gene>
    <name evidence="8" type="ORF">BDV95DRAFT_559415</name>
</gene>
<evidence type="ECO:0000256" key="6">
    <source>
        <dbReference type="PROSITE-ProRule" id="PRU00221"/>
    </source>
</evidence>
<dbReference type="PROSITE" id="PS50082">
    <property type="entry name" value="WD_REPEATS_2"/>
    <property type="match status" value="2"/>
</dbReference>
<evidence type="ECO:0000313" key="8">
    <source>
        <dbReference type="EMBL" id="KAF2877499.1"/>
    </source>
</evidence>
<organism evidence="8 9">
    <name type="scientific">Massariosphaeria phaeospora</name>
    <dbReference type="NCBI Taxonomy" id="100035"/>
    <lineage>
        <taxon>Eukaryota</taxon>
        <taxon>Fungi</taxon>
        <taxon>Dikarya</taxon>
        <taxon>Ascomycota</taxon>
        <taxon>Pezizomycotina</taxon>
        <taxon>Dothideomycetes</taxon>
        <taxon>Pleosporomycetidae</taxon>
        <taxon>Pleosporales</taxon>
        <taxon>Pleosporales incertae sedis</taxon>
        <taxon>Massariosphaeria</taxon>
    </lineage>
</organism>
<protein>
    <submittedName>
        <fullName evidence="8">WD40-repeat-containing domain protein</fullName>
    </submittedName>
</protein>
<accession>A0A7C8MH94</accession>
<feature type="compositionally biased region" description="Polar residues" evidence="7">
    <location>
        <begin position="273"/>
        <end position="289"/>
    </location>
</feature>
<dbReference type="InterPro" id="IPR051243">
    <property type="entry name" value="PcG_WD-repeat"/>
</dbReference>
<dbReference type="InterPro" id="IPR015943">
    <property type="entry name" value="WD40/YVTN_repeat-like_dom_sf"/>
</dbReference>
<dbReference type="SUPFAM" id="SSF50978">
    <property type="entry name" value="WD40 repeat-like"/>
    <property type="match status" value="1"/>
</dbReference>
<feature type="region of interest" description="Disordered" evidence="7">
    <location>
        <begin position="372"/>
        <end position="413"/>
    </location>
</feature>
<feature type="compositionally biased region" description="Low complexity" evidence="7">
    <location>
        <begin position="373"/>
        <end position="396"/>
    </location>
</feature>
<dbReference type="InterPro" id="IPR001680">
    <property type="entry name" value="WD40_rpt"/>
</dbReference>
<evidence type="ECO:0000256" key="5">
    <source>
        <dbReference type="ARBA" id="ARBA00023163"/>
    </source>
</evidence>
<name>A0A7C8MH94_9PLEO</name>
<dbReference type="OrthoDB" id="7318948at2759"/>
<comment type="similarity">
    <text evidence="1">Belongs to the WD repeat ESC family.</text>
</comment>
<dbReference type="InterPro" id="IPR036322">
    <property type="entry name" value="WD40_repeat_dom_sf"/>
</dbReference>
<dbReference type="PANTHER" id="PTHR10253">
    <property type="entry name" value="POLYCOMB PROTEIN"/>
    <property type="match status" value="1"/>
</dbReference>